<comment type="caution">
    <text evidence="1">The sequence shown here is derived from an EMBL/GenBank/DDBJ whole genome shotgun (WGS) entry which is preliminary data.</text>
</comment>
<dbReference type="Proteomes" id="UP000011205">
    <property type="component" value="Unassembled WGS sequence"/>
</dbReference>
<reference evidence="1 2" key="1">
    <citation type="journal article" date="2013" name="Genome Announc.">
        <title>Draft Genome Sequence of Streptomyces viridochromogenes Strain Tu57, Producer of Avilamycin.</title>
        <authorList>
            <person name="Gruning B.A."/>
            <person name="Erxleben A."/>
            <person name="Hahnlein A."/>
            <person name="Gunther S."/>
        </authorList>
    </citation>
    <scope>NUCLEOTIDE SEQUENCE [LARGE SCALE GENOMIC DNA]</scope>
    <source>
        <strain evidence="1 2">Tue57</strain>
    </source>
</reference>
<protein>
    <submittedName>
        <fullName evidence="1">Uncharacterized protein</fullName>
    </submittedName>
</protein>
<sequence>MPHLLRYAFVSWDPLPFEVGEFLLWGWGELLGRWMRTHCVEN</sequence>
<dbReference type="EMBL" id="AMLP01000180">
    <property type="protein sequence ID" value="ELS53159.1"/>
    <property type="molecule type" value="Genomic_DNA"/>
</dbReference>
<proteinExistence type="predicted"/>
<organism evidence="1 2">
    <name type="scientific">Streptomyces viridochromogenes Tue57</name>
    <dbReference type="NCBI Taxonomy" id="1160705"/>
    <lineage>
        <taxon>Bacteria</taxon>
        <taxon>Bacillati</taxon>
        <taxon>Actinomycetota</taxon>
        <taxon>Actinomycetes</taxon>
        <taxon>Kitasatosporales</taxon>
        <taxon>Streptomycetaceae</taxon>
        <taxon>Streptomyces</taxon>
    </lineage>
</organism>
<evidence type="ECO:0000313" key="2">
    <source>
        <dbReference type="Proteomes" id="UP000011205"/>
    </source>
</evidence>
<dbReference type="PATRIC" id="fig|1160705.3.peg.5853"/>
<gene>
    <name evidence="1" type="ORF">STVIR_5920</name>
</gene>
<dbReference type="AlphaFoldDB" id="L8PAN0"/>
<evidence type="ECO:0000313" key="1">
    <source>
        <dbReference type="EMBL" id="ELS53159.1"/>
    </source>
</evidence>
<accession>L8PAN0</accession>
<name>L8PAN0_STRVR</name>